<dbReference type="STRING" id="1356854.N007_05165"/>
<dbReference type="OrthoDB" id="2991566at2"/>
<dbReference type="KEGG" id="aaco:K1I37_15270"/>
<evidence type="ECO:0000313" key="1">
    <source>
        <dbReference type="EMBL" id="UNO48033.1"/>
    </source>
</evidence>
<dbReference type="Proteomes" id="UP000829401">
    <property type="component" value="Chromosome"/>
</dbReference>
<organism evidence="1 2">
    <name type="scientific">Alicyclobacillus acidoterrestris (strain ATCC 49025 / DSM 3922 / CIP 106132 / NCIMB 13137 / GD3B)</name>
    <dbReference type="NCBI Taxonomy" id="1356854"/>
    <lineage>
        <taxon>Bacteria</taxon>
        <taxon>Bacillati</taxon>
        <taxon>Bacillota</taxon>
        <taxon>Bacilli</taxon>
        <taxon>Bacillales</taxon>
        <taxon>Alicyclobacillaceae</taxon>
        <taxon>Alicyclobacillus</taxon>
    </lineage>
</organism>
<evidence type="ECO:0000313" key="2">
    <source>
        <dbReference type="Proteomes" id="UP000829401"/>
    </source>
</evidence>
<dbReference type="RefSeq" id="WP_021296077.1">
    <property type="nucleotide sequence ID" value="NZ_AURB01000124.1"/>
</dbReference>
<name>T0BU88_ALIAG</name>
<dbReference type="AlphaFoldDB" id="T0BU88"/>
<accession>A0A9E6ZGE4</accession>
<proteinExistence type="predicted"/>
<accession>T0BU88</accession>
<gene>
    <name evidence="1" type="ORF">K1I37_15270</name>
</gene>
<reference evidence="2" key="1">
    <citation type="journal article" date="2022" name="G3 (Bethesda)">
        <title>Unveiling the complete genome sequence of Alicyclobacillus acidoterrestris DSM 3922T, a taint-producing strain.</title>
        <authorList>
            <person name="Leonardo I.C."/>
            <person name="Barreto Crespo M.T."/>
            <person name="Gaspar F.B."/>
        </authorList>
    </citation>
    <scope>NUCLEOTIDE SEQUENCE [LARGE SCALE GENOMIC DNA]</scope>
    <source>
        <strain evidence="2">DSM 3922</strain>
    </source>
</reference>
<keyword evidence="2" id="KW-1185">Reference proteome</keyword>
<dbReference type="EMBL" id="CP080467">
    <property type="protein sequence ID" value="UNO48033.1"/>
    <property type="molecule type" value="Genomic_DNA"/>
</dbReference>
<protein>
    <submittedName>
        <fullName evidence="1">Uncharacterized protein</fullName>
    </submittedName>
</protein>
<sequence length="129" mass="15212">MDKSVDNIHIVFENCEYIEVPCSDFRYINLYDITESICMNNLLLREKENAHYFRTAKRAKVVIVDKPEYQRVKQYSDITHFQLRSGNTELDYVGIRWSDDSSDWSNKGQVVTTIGDEIHIDINLEQDDE</sequence>